<reference evidence="2 3" key="1">
    <citation type="submission" date="2019-03" db="EMBL/GenBank/DDBJ databases">
        <title>Genomic Encyclopedia of Type Strains, Phase IV (KMG-IV): sequencing the most valuable type-strain genomes for metagenomic binning, comparative biology and taxonomic classification.</title>
        <authorList>
            <person name="Goeker M."/>
        </authorList>
    </citation>
    <scope>NUCLEOTIDE SEQUENCE [LARGE SCALE GENOMIC DNA]</scope>
    <source>
        <strain evidence="2 3">DSM 29487</strain>
    </source>
</reference>
<accession>A0A4V2W4A0</accession>
<feature type="chain" id="PRO_5020883865" evidence="1">
    <location>
        <begin position="24"/>
        <end position="121"/>
    </location>
</feature>
<evidence type="ECO:0000256" key="1">
    <source>
        <dbReference type="SAM" id="SignalP"/>
    </source>
</evidence>
<protein>
    <submittedName>
        <fullName evidence="2">Uncharacterized protein</fullName>
    </submittedName>
</protein>
<gene>
    <name evidence="2" type="ORF">EDD60_11946</name>
</gene>
<comment type="caution">
    <text evidence="2">The sequence shown here is derived from an EMBL/GenBank/DDBJ whole genome shotgun (WGS) entry which is preliminary data.</text>
</comment>
<dbReference type="EMBL" id="SMCQ01000019">
    <property type="protein sequence ID" value="TCV95059.1"/>
    <property type="molecule type" value="Genomic_DNA"/>
</dbReference>
<evidence type="ECO:0000313" key="2">
    <source>
        <dbReference type="EMBL" id="TCV95059.1"/>
    </source>
</evidence>
<dbReference type="Proteomes" id="UP000295515">
    <property type="component" value="Unassembled WGS sequence"/>
</dbReference>
<keyword evidence="3" id="KW-1185">Reference proteome</keyword>
<dbReference type="GeneID" id="98916139"/>
<keyword evidence="1" id="KW-0732">Signal</keyword>
<sequence>MKEKLFACLIAVICAFTIVNVSAATSRLSCTLSGGMSKASTGETSNPYKTGRFEVTTTGTNCGSYGRCIVSGYVQKTMSVGIGDTETYHSYNASNLRRYELQVTGVIDKKTNATGELYAYD</sequence>
<name>A0A4V2W4A0_9FIRM</name>
<evidence type="ECO:0000313" key="3">
    <source>
        <dbReference type="Proteomes" id="UP000295515"/>
    </source>
</evidence>
<proteinExistence type="predicted"/>
<dbReference type="RefSeq" id="WP_066444990.1">
    <property type="nucleotide sequence ID" value="NZ_JANKBF010000017.1"/>
</dbReference>
<feature type="signal peptide" evidence="1">
    <location>
        <begin position="1"/>
        <end position="23"/>
    </location>
</feature>
<dbReference type="AlphaFoldDB" id="A0A4V2W4A0"/>
<organism evidence="2 3">
    <name type="scientific">Longibaculum muris</name>
    <dbReference type="NCBI Taxonomy" id="1796628"/>
    <lineage>
        <taxon>Bacteria</taxon>
        <taxon>Bacillati</taxon>
        <taxon>Bacillota</taxon>
        <taxon>Erysipelotrichia</taxon>
        <taxon>Erysipelotrichales</taxon>
        <taxon>Coprobacillaceae</taxon>
        <taxon>Longibaculum</taxon>
    </lineage>
</organism>